<organism evidence="3 4">
    <name type="scientific">Chryseobacterium gotjawalense</name>
    <dbReference type="NCBI Taxonomy" id="3042315"/>
    <lineage>
        <taxon>Bacteria</taxon>
        <taxon>Pseudomonadati</taxon>
        <taxon>Bacteroidota</taxon>
        <taxon>Flavobacteriia</taxon>
        <taxon>Flavobacteriales</taxon>
        <taxon>Weeksellaceae</taxon>
        <taxon>Chryseobacterium group</taxon>
        <taxon>Chryseobacterium</taxon>
    </lineage>
</organism>
<keyword evidence="4" id="KW-1185">Reference proteome</keyword>
<proteinExistence type="predicted"/>
<dbReference type="Proteomes" id="UP001241656">
    <property type="component" value="Chromosome"/>
</dbReference>
<dbReference type="InterPro" id="IPR035234">
    <property type="entry name" value="IgGFc-bd_N"/>
</dbReference>
<dbReference type="NCBIfam" id="TIGR04131">
    <property type="entry name" value="Bac_Flav_CTERM"/>
    <property type="match status" value="1"/>
</dbReference>
<evidence type="ECO:0000259" key="2">
    <source>
        <dbReference type="Pfam" id="PF17517"/>
    </source>
</evidence>
<dbReference type="RefSeq" id="WP_282904582.1">
    <property type="nucleotide sequence ID" value="NZ_CP124855.1"/>
</dbReference>
<dbReference type="Pfam" id="PF13585">
    <property type="entry name" value="CHU_C"/>
    <property type="match status" value="1"/>
</dbReference>
<feature type="domain" description="IgGFc-binding protein N-terminal" evidence="2">
    <location>
        <begin position="128"/>
        <end position="434"/>
    </location>
</feature>
<keyword evidence="1" id="KW-0732">Signal</keyword>
<feature type="chain" id="PRO_5046801766" evidence="1">
    <location>
        <begin position="21"/>
        <end position="885"/>
    </location>
</feature>
<protein>
    <submittedName>
        <fullName evidence="3">Gliding motility-associated C-terminal domain-containing protein</fullName>
    </submittedName>
</protein>
<evidence type="ECO:0000313" key="4">
    <source>
        <dbReference type="Proteomes" id="UP001241656"/>
    </source>
</evidence>
<reference evidence="3 4" key="1">
    <citation type="submission" date="2023-05" db="EMBL/GenBank/DDBJ databases">
        <title>Genomic insight into Chryseobacterium sp. wdc7 isolated forest soil (Gotjawal).</title>
        <authorList>
            <person name="Park S.-J."/>
        </authorList>
    </citation>
    <scope>NUCLEOTIDE SEQUENCE [LARGE SCALE GENOMIC DNA]</scope>
    <source>
        <strain evidence="4">wdc7</strain>
    </source>
</reference>
<dbReference type="EMBL" id="CP124855">
    <property type="protein sequence ID" value="WHF51218.1"/>
    <property type="molecule type" value="Genomic_DNA"/>
</dbReference>
<evidence type="ECO:0000256" key="1">
    <source>
        <dbReference type="SAM" id="SignalP"/>
    </source>
</evidence>
<name>A0ABY8RDG9_9FLAO</name>
<feature type="signal peptide" evidence="1">
    <location>
        <begin position="1"/>
        <end position="20"/>
    </location>
</feature>
<dbReference type="InterPro" id="IPR026341">
    <property type="entry name" value="T9SS_type_B"/>
</dbReference>
<accession>A0ABY8RDG9</accession>
<gene>
    <name evidence="3" type="ORF">QGN23_12375</name>
</gene>
<dbReference type="Pfam" id="PF17517">
    <property type="entry name" value="IgGFc_binding"/>
    <property type="match status" value="1"/>
</dbReference>
<evidence type="ECO:0000313" key="3">
    <source>
        <dbReference type="EMBL" id="WHF51218.1"/>
    </source>
</evidence>
<sequence length="885" mass="99057">MKNLLALVFALFFTYSTAQMDTEHWFAPMAGNNPADGIQLLYLSTGSLNPVNISIYSGNKLLGTTTISKNNSGKFSGIPRSQMIIENDKEKMAVSSKGIHIVGDGNFFANYRVSTPDSAEMITSKGKSALGTKFFLGMGKMKLRYSNNTAGIIATENNTVVTLSNYEPSLKFTNDKTPGTSQKTVTLNKGESYVFEVDNMYSYNVDYNGLIGAKIESSKPISVTCGNFTGAISIGRDYFVDVFVDQTIPVEKLGNEYIIMNGNGDIANTARMEKTLIVASEDNTEVFLNDNSSSTPDFILPTAGSFKFVENKLYKPVDPQNNIYSLYIRTTKPAYTYQIFSGGDDSGISSGAMNLVPPLSCLLPSKIDEISQVDENPFGDYDYNVKLNITAEKGANVFVNGSQNNLFGPFQVSGNPNWEIYYYPNAKGNISVTTNNRKSITFGFVGGNDEIGYGGNFAGFNVDPEIKKIGGCDESSIYLEVQDNFDVYEWYYSEDKINWILLPETTNQIHPGNKYGYYQCKVTKTSCPPSRLTEIFIYYKCTVIGPPQTYTLSFCENLNPLIEPKFSTNPSLAIDPSKTIILEQATEGKAYVDNQGKIHFEPNNTHLSEVTFTYYFRGVGDFPDSEQVTVTVQITQMQVRNIEITECQDSFGYAIYNLKKFETENTDVQIIKYQYYEDLALTKEINSAELTNYKTINNSIVYVKVLNLYGCFRIGEIHLKTYTVPKIDVQVNGRTATIIASEGLSPYEYAIENSNSFLPYQNSNIFSNLPLGLNTVYVMSADKCTVSTKDFMITQLFNVITPNDDGYNDILDYSELKSKENFLIKIFNTSGQMIYESNEKSYTWNGKSNGKPLPTATYWYIVQWTEPKTKQIVLQTSYLLLKNRN</sequence>